<dbReference type="SMART" id="SM00980">
    <property type="entry name" value="THAP"/>
    <property type="match status" value="1"/>
</dbReference>
<feature type="domain" description="THAP-type" evidence="7">
    <location>
        <begin position="1"/>
        <end position="81"/>
    </location>
</feature>
<dbReference type="STRING" id="64791.A0A151WSD1"/>
<accession>A0A151WSD1</accession>
<keyword evidence="1" id="KW-0479">Metal-binding</keyword>
<evidence type="ECO:0000256" key="5">
    <source>
        <dbReference type="PROSITE-ProRule" id="PRU00309"/>
    </source>
</evidence>
<keyword evidence="4 5" id="KW-0238">DNA-binding</keyword>
<feature type="region of interest" description="Disordered" evidence="6">
    <location>
        <begin position="104"/>
        <end position="186"/>
    </location>
</feature>
<dbReference type="Proteomes" id="UP000075809">
    <property type="component" value="Unassembled WGS sequence"/>
</dbReference>
<dbReference type="KEGG" id="mzt:108726855"/>
<evidence type="ECO:0000256" key="1">
    <source>
        <dbReference type="ARBA" id="ARBA00022723"/>
    </source>
</evidence>
<feature type="compositionally biased region" description="Polar residues" evidence="6">
    <location>
        <begin position="116"/>
        <end position="180"/>
    </location>
</feature>
<dbReference type="PROSITE" id="PS50950">
    <property type="entry name" value="ZF_THAP"/>
    <property type="match status" value="1"/>
</dbReference>
<dbReference type="InterPro" id="IPR026516">
    <property type="entry name" value="THAP1/10"/>
</dbReference>
<dbReference type="InterPro" id="IPR006612">
    <property type="entry name" value="THAP_Znf"/>
</dbReference>
<keyword evidence="2 5" id="KW-0863">Zinc-finger</keyword>
<evidence type="ECO:0000313" key="8">
    <source>
        <dbReference type="EMBL" id="KYQ50723.1"/>
    </source>
</evidence>
<dbReference type="GO" id="GO:0043565">
    <property type="term" value="F:sequence-specific DNA binding"/>
    <property type="evidence" value="ECO:0007669"/>
    <property type="project" value="InterPro"/>
</dbReference>
<evidence type="ECO:0000256" key="3">
    <source>
        <dbReference type="ARBA" id="ARBA00022833"/>
    </source>
</evidence>
<evidence type="ECO:0000313" key="9">
    <source>
        <dbReference type="Proteomes" id="UP000075809"/>
    </source>
</evidence>
<reference evidence="8 9" key="1">
    <citation type="submission" date="2015-09" db="EMBL/GenBank/DDBJ databases">
        <title>Trachymyrmex zeteki WGS genome.</title>
        <authorList>
            <person name="Nygaard S."/>
            <person name="Hu H."/>
            <person name="Boomsma J."/>
            <person name="Zhang G."/>
        </authorList>
    </citation>
    <scope>NUCLEOTIDE SEQUENCE [LARGE SCALE GENOMIC DNA]</scope>
    <source>
        <strain evidence="8">Tzet28-1</strain>
        <tissue evidence="8">Whole body</tissue>
    </source>
</reference>
<evidence type="ECO:0000256" key="4">
    <source>
        <dbReference type="ARBA" id="ARBA00023125"/>
    </source>
</evidence>
<protein>
    <recommendedName>
        <fullName evidence="7">THAP-type domain-containing protein</fullName>
    </recommendedName>
</protein>
<dbReference type="Gene3D" id="6.20.210.20">
    <property type="entry name" value="THAP domain"/>
    <property type="match status" value="1"/>
</dbReference>
<organism evidence="8 9">
    <name type="scientific">Mycetomoellerius zeteki</name>
    <dbReference type="NCBI Taxonomy" id="64791"/>
    <lineage>
        <taxon>Eukaryota</taxon>
        <taxon>Metazoa</taxon>
        <taxon>Ecdysozoa</taxon>
        <taxon>Arthropoda</taxon>
        <taxon>Hexapoda</taxon>
        <taxon>Insecta</taxon>
        <taxon>Pterygota</taxon>
        <taxon>Neoptera</taxon>
        <taxon>Endopterygota</taxon>
        <taxon>Hymenoptera</taxon>
        <taxon>Apocrita</taxon>
        <taxon>Aculeata</taxon>
        <taxon>Formicoidea</taxon>
        <taxon>Formicidae</taxon>
        <taxon>Myrmicinae</taxon>
        <taxon>Mycetomoellerius</taxon>
    </lineage>
</organism>
<dbReference type="PANTHER" id="PTHR46600:SF11">
    <property type="entry name" value="THAP DOMAIN-CONTAINING PROTEIN 10"/>
    <property type="match status" value="1"/>
</dbReference>
<gene>
    <name evidence="8" type="ORF">ALC60_10183</name>
</gene>
<evidence type="ECO:0000256" key="6">
    <source>
        <dbReference type="SAM" id="MobiDB-lite"/>
    </source>
</evidence>
<dbReference type="GO" id="GO:0008270">
    <property type="term" value="F:zinc ion binding"/>
    <property type="evidence" value="ECO:0007669"/>
    <property type="project" value="UniProtKB-KW"/>
</dbReference>
<dbReference type="EMBL" id="KQ982782">
    <property type="protein sequence ID" value="KYQ50723.1"/>
    <property type="molecule type" value="Genomic_DNA"/>
</dbReference>
<name>A0A151WSD1_9HYME</name>
<dbReference type="OrthoDB" id="7555222at2759"/>
<evidence type="ECO:0000256" key="2">
    <source>
        <dbReference type="ARBA" id="ARBA00022771"/>
    </source>
</evidence>
<dbReference type="SMART" id="SM00692">
    <property type="entry name" value="DM3"/>
    <property type="match status" value="1"/>
</dbReference>
<proteinExistence type="predicted"/>
<dbReference type="InterPro" id="IPR038441">
    <property type="entry name" value="THAP_Znf_sf"/>
</dbReference>
<dbReference type="Pfam" id="PF05485">
    <property type="entry name" value="THAP"/>
    <property type="match status" value="1"/>
</dbReference>
<dbReference type="AlphaFoldDB" id="A0A151WSD1"/>
<evidence type="ECO:0000259" key="7">
    <source>
        <dbReference type="PROSITE" id="PS50950"/>
    </source>
</evidence>
<keyword evidence="9" id="KW-1185">Reference proteome</keyword>
<sequence>MTVKCIVCKKESNRFSDRSFHKFPTNDTLRQTWIEALNLTTIVNFKTTYICSDHFEEKCFYDKDEFRTRNRLFTSAVPEIIIEHASTSSTNEINNRAIQKQDCDNSTMKECDENETPSTPVSSGDFTSPNPTAQNVSLSTNEDVTSQSSTETFAEDVTSQNGSSNLDIQAQSLNTRNVSNSRKRKQSLAATIETNTSKRIRFMVGFQTKYMLRNDFISDEAWNKFLRYRLCQ</sequence>
<keyword evidence="3" id="KW-0862">Zinc</keyword>
<dbReference type="PANTHER" id="PTHR46600">
    <property type="entry name" value="THAP DOMAIN-CONTAINING"/>
    <property type="match status" value="1"/>
</dbReference>
<dbReference type="SUPFAM" id="SSF57716">
    <property type="entry name" value="Glucocorticoid receptor-like (DNA-binding domain)"/>
    <property type="match status" value="1"/>
</dbReference>